<accession>A0ABS6KD71</accession>
<reference evidence="1 2" key="1">
    <citation type="submission" date="2021-06" db="EMBL/GenBank/DDBJ databases">
        <title>Description of novel taxa of the family Lachnospiraceae.</title>
        <authorList>
            <person name="Chaplin A.V."/>
            <person name="Sokolova S.R."/>
            <person name="Pikina A.P."/>
            <person name="Korzhanova M."/>
            <person name="Belova V."/>
            <person name="Korostin D."/>
            <person name="Efimov B.A."/>
        </authorList>
    </citation>
    <scope>NUCLEOTIDE SEQUENCE [LARGE SCALE GENOMIC DNA]</scope>
    <source>
        <strain evidence="1 2">ASD4241</strain>
    </source>
</reference>
<protein>
    <submittedName>
        <fullName evidence="1">Uncharacterized protein</fullName>
    </submittedName>
</protein>
<comment type="caution">
    <text evidence="1">The sequence shown here is derived from an EMBL/GenBank/DDBJ whole genome shotgun (WGS) entry which is preliminary data.</text>
</comment>
<dbReference type="EMBL" id="JAHQCX010000019">
    <property type="protein sequence ID" value="MBU9728464.1"/>
    <property type="molecule type" value="Genomic_DNA"/>
</dbReference>
<name>A0ABS6KD71_9FIRM</name>
<evidence type="ECO:0000313" key="2">
    <source>
        <dbReference type="Proteomes" id="UP001314681"/>
    </source>
</evidence>
<organism evidence="1 2">
    <name type="scientific">Diplocloster modestus</name>
    <dbReference type="NCBI Taxonomy" id="2850322"/>
    <lineage>
        <taxon>Bacteria</taxon>
        <taxon>Bacillati</taxon>
        <taxon>Bacillota</taxon>
        <taxon>Clostridia</taxon>
        <taxon>Lachnospirales</taxon>
        <taxon>Lachnospiraceae</taxon>
        <taxon>Diplocloster</taxon>
    </lineage>
</organism>
<sequence length="121" mass="13958">MGHGEKLLPPLTKRFRNESDNKTFRFTFYCDYCGTGYQAPTTPFSGAGEVRDDAELPPLQRLLWQTEYEDAYERANRQALYHFTRCAECGKVVCEDCLDEFEDIPLCPDCRAKQGRGDDKE</sequence>
<dbReference type="RefSeq" id="WP_238727427.1">
    <property type="nucleotide sequence ID" value="NZ_JAHQCX010000019.1"/>
</dbReference>
<keyword evidence="2" id="KW-1185">Reference proteome</keyword>
<dbReference type="Proteomes" id="UP001314681">
    <property type="component" value="Unassembled WGS sequence"/>
</dbReference>
<evidence type="ECO:0000313" key="1">
    <source>
        <dbReference type="EMBL" id="MBU9728464.1"/>
    </source>
</evidence>
<proteinExistence type="predicted"/>
<gene>
    <name evidence="1" type="ORF">KTH90_20910</name>
</gene>